<evidence type="ECO:0000313" key="1">
    <source>
        <dbReference type="EMBL" id="JAH79899.1"/>
    </source>
</evidence>
<proteinExistence type="predicted"/>
<sequence length="42" mass="5183">MVFILEIYSQNLYRVIKYQIWPGTSYRTFTEPLLRTRVLMEL</sequence>
<reference evidence="1" key="1">
    <citation type="submission" date="2014-11" db="EMBL/GenBank/DDBJ databases">
        <authorList>
            <person name="Amaro Gonzalez C."/>
        </authorList>
    </citation>
    <scope>NUCLEOTIDE SEQUENCE</scope>
</reference>
<reference evidence="1" key="2">
    <citation type="journal article" date="2015" name="Fish Shellfish Immunol.">
        <title>Early steps in the European eel (Anguilla anguilla)-Vibrio vulnificus interaction in the gills: Role of the RtxA13 toxin.</title>
        <authorList>
            <person name="Callol A."/>
            <person name="Pajuelo D."/>
            <person name="Ebbesson L."/>
            <person name="Teles M."/>
            <person name="MacKenzie S."/>
            <person name="Amaro C."/>
        </authorList>
    </citation>
    <scope>NUCLEOTIDE SEQUENCE</scope>
</reference>
<dbReference type="AlphaFoldDB" id="A0A0E9VP43"/>
<accession>A0A0E9VP43</accession>
<protein>
    <submittedName>
        <fullName evidence="1">Uncharacterized protein</fullName>
    </submittedName>
</protein>
<organism evidence="1">
    <name type="scientific">Anguilla anguilla</name>
    <name type="common">European freshwater eel</name>
    <name type="synonym">Muraena anguilla</name>
    <dbReference type="NCBI Taxonomy" id="7936"/>
    <lineage>
        <taxon>Eukaryota</taxon>
        <taxon>Metazoa</taxon>
        <taxon>Chordata</taxon>
        <taxon>Craniata</taxon>
        <taxon>Vertebrata</taxon>
        <taxon>Euteleostomi</taxon>
        <taxon>Actinopterygii</taxon>
        <taxon>Neopterygii</taxon>
        <taxon>Teleostei</taxon>
        <taxon>Anguilliformes</taxon>
        <taxon>Anguillidae</taxon>
        <taxon>Anguilla</taxon>
    </lineage>
</organism>
<dbReference type="EMBL" id="GBXM01028678">
    <property type="protein sequence ID" value="JAH79899.1"/>
    <property type="molecule type" value="Transcribed_RNA"/>
</dbReference>
<name>A0A0E9VP43_ANGAN</name>